<evidence type="ECO:0000259" key="12">
    <source>
        <dbReference type="Pfam" id="PF02384"/>
    </source>
</evidence>
<dbReference type="RefSeq" id="WP_115896401.1">
    <property type="nucleotide sequence ID" value="NZ_QUNG01000002.1"/>
</dbReference>
<name>A0A3E0DVD5_9GAMM</name>
<dbReference type="SUPFAM" id="SSF53335">
    <property type="entry name" value="S-adenosyl-L-methionine-dependent methyltransferases"/>
    <property type="match status" value="1"/>
</dbReference>
<dbReference type="Gene3D" id="3.40.50.150">
    <property type="entry name" value="Vaccinia Virus protein VP39"/>
    <property type="match status" value="1"/>
</dbReference>
<evidence type="ECO:0000256" key="4">
    <source>
        <dbReference type="ARBA" id="ARBA00022603"/>
    </source>
</evidence>
<accession>A0A3E0DVD5</accession>
<dbReference type="PANTHER" id="PTHR42933:SF4">
    <property type="entry name" value="TYPE I RESTRICTION ENZYME ECOKI METHYLASE SUBUNIT"/>
    <property type="match status" value="1"/>
</dbReference>
<dbReference type="Pfam" id="PF01637">
    <property type="entry name" value="ATPase_2"/>
    <property type="match status" value="1"/>
</dbReference>
<dbReference type="PRINTS" id="PR00507">
    <property type="entry name" value="N12N6MTFRASE"/>
</dbReference>
<evidence type="ECO:0000259" key="11">
    <source>
        <dbReference type="Pfam" id="PF01637"/>
    </source>
</evidence>
<dbReference type="GO" id="GO:0009007">
    <property type="term" value="F:site-specific DNA-methyltransferase (adenine-specific) activity"/>
    <property type="evidence" value="ECO:0007669"/>
    <property type="project" value="UniProtKB-EC"/>
</dbReference>
<dbReference type="EC" id="2.1.1.72" evidence="3"/>
<comment type="similarity">
    <text evidence="1">Belongs to the N(4)/N(6)-methyltransferase family.</text>
</comment>
<dbReference type="EMBL" id="QUNG01000002">
    <property type="protein sequence ID" value="REG85609.1"/>
    <property type="molecule type" value="Genomic_DNA"/>
</dbReference>
<dbReference type="InterPro" id="IPR000055">
    <property type="entry name" value="Restrct_endonuc_typeI_TRD"/>
</dbReference>
<dbReference type="InterPro" id="IPR029063">
    <property type="entry name" value="SAM-dependent_MTases_sf"/>
</dbReference>
<dbReference type="InterPro" id="IPR003356">
    <property type="entry name" value="DNA_methylase_A-5"/>
</dbReference>
<evidence type="ECO:0000256" key="8">
    <source>
        <dbReference type="ARBA" id="ARBA00023125"/>
    </source>
</evidence>
<proteinExistence type="inferred from homology"/>
<dbReference type="GO" id="GO:0008170">
    <property type="term" value="F:N-methyltransferase activity"/>
    <property type="evidence" value="ECO:0007669"/>
    <property type="project" value="InterPro"/>
</dbReference>
<dbReference type="GO" id="GO:0032259">
    <property type="term" value="P:methylation"/>
    <property type="evidence" value="ECO:0007669"/>
    <property type="project" value="UniProtKB-KW"/>
</dbReference>
<dbReference type="Pfam" id="PF02384">
    <property type="entry name" value="N6_Mtase"/>
    <property type="match status" value="1"/>
</dbReference>
<dbReference type="Pfam" id="PF01420">
    <property type="entry name" value="Methylase_S"/>
    <property type="match status" value="1"/>
</dbReference>
<evidence type="ECO:0000256" key="9">
    <source>
        <dbReference type="ARBA" id="ARBA00047942"/>
    </source>
</evidence>
<evidence type="ECO:0000256" key="6">
    <source>
        <dbReference type="ARBA" id="ARBA00022691"/>
    </source>
</evidence>
<evidence type="ECO:0000256" key="3">
    <source>
        <dbReference type="ARBA" id="ARBA00011900"/>
    </source>
</evidence>
<dbReference type="Proteomes" id="UP000256542">
    <property type="component" value="Unassembled WGS sequence"/>
</dbReference>
<keyword evidence="14" id="KW-1185">Reference proteome</keyword>
<dbReference type="CDD" id="cd02440">
    <property type="entry name" value="AdoMet_MTases"/>
    <property type="match status" value="1"/>
</dbReference>
<feature type="domain" description="Type I restriction modification DNA specificity" evidence="10">
    <location>
        <begin position="465"/>
        <end position="635"/>
    </location>
</feature>
<dbReference type="OrthoDB" id="9784823at2"/>
<sequence>MDSKKIISSVKRILARLHSFGVSREDVRNLLVLLFLLRWLRDEMSSFAEYNGESESLKLADRLNTLFSLNISYHEVYQHVRESLSLLINSVKVEGLSELDFSSKYQLFKNERVVMEALYWFNQWVELRLDRRKDISQLFEILLQETRTPQTTQFSSSKLLSQLIVAIAAPKSGENILDPCAGEGNFLIAAHNAIEAADTDFLSQTSFTGYDLSEDAILIAMVRFFLSGTFNFHLSKRSGLYDFSGRDLYPKYDVVLAQPPVGIKREDYRHLCYEKQFPVITNDIVGMFIQQAVFSLKPGGRAIIVVPEGVLFGKNRSQIELRRYLVEYGYIEAVIRIPPKTLIEDSGIRGALLLLSKSKKRIRKVRFADLSSFFQRDSNKSSQVLPKILVEKILERLFCDDLPETIPLPPGVKEETPGSGASTRAFWDVSVEEIATNDWDLNPVRKEDDALTLLLTDFRKLMGDEVKVENLSKVAQINAGKSVRSSEQTDIENPYGYIRIRDIENFKIQKFTTWLQEDLARAYSGNRLNKGNILISKTGTIGKLALVDNNGDGAFAGNNFYILRINSAKILPEYLLYYLSTSFCQDWLDSRKRGAIQQHINTDVIKTLPILLPSIEMQKRAAAQYEQHGTDVIAFLKENSQQSDEKAVEHLVDVMETEVVKKIVGNDTSIEKSANLLSEISLKALNIDGVVDELNSQQKSWYLGVLNILRVLKDINKIPPGPVLLNIFRDASDQVVQLREVTAGNYNIEDRLLRVFAYIQGWIVRCIDMVLANVSIVVSSSVKELEKNSDVEFSISLNNQGYLPLKNVVVETSPNFGGSANYYLADNTSMEVSLSCKTTDSDKTSFTVIWRAETLAGKQVSGSSELAIKLTQLSEEFKSFETASNPYVTGSPLEPENGALVFYGRETFIQQVVRQIESNGNVILLEGNRRAGKTSILKHLEGTKTIPNWLVVYSSLQGAEGASDKVGVPTVEVFREMARSIASAITKTGVDIPLPDGKIILAGKPALGIARSCKTGISDDAPFIDFRDYLEVLLSVLEEKQLGIVLMLDEFDKLQEGIDNGVTSPQLPENIRYLIQNYSRFSAILTGSRRLKRLREEYWSALYGLGTNLTVSSLDQASAEKVVIEPVKEYIAYSDEAIELILSLTTRQPYLIQKICNRIFDYAVRNTEHSIKTNDVNHIAGELIVADEHFASLWDYARLGPTSGGYRRQVLLCILSSNFDNKPLCTFGMLQEYLVQNGVDVKDDDLEADIAYLRELELVNFFGEDGSGYYAIEVPLMAKWISYHQDSEVVLKKALNEEGTTNDK</sequence>
<comment type="caution">
    <text evidence="13">The sequence shown here is derived from an EMBL/GenBank/DDBJ whole genome shotgun (WGS) entry which is preliminary data.</text>
</comment>
<comment type="similarity">
    <text evidence="2">Belongs to the type-I restriction system S methylase family.</text>
</comment>
<keyword evidence="7" id="KW-0680">Restriction system</keyword>
<dbReference type="InterPro" id="IPR027417">
    <property type="entry name" value="P-loop_NTPase"/>
</dbReference>
<evidence type="ECO:0000313" key="14">
    <source>
        <dbReference type="Proteomes" id="UP000256542"/>
    </source>
</evidence>
<keyword evidence="4" id="KW-0489">Methyltransferase</keyword>
<evidence type="ECO:0000256" key="7">
    <source>
        <dbReference type="ARBA" id="ARBA00022747"/>
    </source>
</evidence>
<comment type="catalytic activity">
    <reaction evidence="9">
        <text>a 2'-deoxyadenosine in DNA + S-adenosyl-L-methionine = an N(6)-methyl-2'-deoxyadenosine in DNA + S-adenosyl-L-homocysteine + H(+)</text>
        <dbReference type="Rhea" id="RHEA:15197"/>
        <dbReference type="Rhea" id="RHEA-COMP:12418"/>
        <dbReference type="Rhea" id="RHEA-COMP:12419"/>
        <dbReference type="ChEBI" id="CHEBI:15378"/>
        <dbReference type="ChEBI" id="CHEBI:57856"/>
        <dbReference type="ChEBI" id="CHEBI:59789"/>
        <dbReference type="ChEBI" id="CHEBI:90615"/>
        <dbReference type="ChEBI" id="CHEBI:90616"/>
        <dbReference type="EC" id="2.1.1.72"/>
    </reaction>
</comment>
<dbReference type="InterPro" id="IPR051537">
    <property type="entry name" value="DNA_Adenine_Mtase"/>
</dbReference>
<keyword evidence="5" id="KW-0808">Transferase</keyword>
<keyword evidence="6" id="KW-0949">S-adenosyl-L-methionine</keyword>
<reference evidence="13 14" key="1">
    <citation type="submission" date="2018-08" db="EMBL/GenBank/DDBJ databases">
        <title>Genomic Encyclopedia of Type Strains, Phase III (KMG-III): the genomes of soil and plant-associated and newly described type strains.</title>
        <authorList>
            <person name="Whitman W."/>
        </authorList>
    </citation>
    <scope>NUCLEOTIDE SEQUENCE [LARGE SCALE GENOMIC DNA]</scope>
    <source>
        <strain evidence="13 14">CECT 7375</strain>
    </source>
</reference>
<dbReference type="PANTHER" id="PTHR42933">
    <property type="entry name" value="SLR6095 PROTEIN"/>
    <property type="match status" value="1"/>
</dbReference>
<evidence type="ECO:0000256" key="2">
    <source>
        <dbReference type="ARBA" id="ARBA00010923"/>
    </source>
</evidence>
<evidence type="ECO:0000313" key="13">
    <source>
        <dbReference type="EMBL" id="REG85609.1"/>
    </source>
</evidence>
<dbReference type="Gene3D" id="3.40.50.300">
    <property type="entry name" value="P-loop containing nucleotide triphosphate hydrolases"/>
    <property type="match status" value="1"/>
</dbReference>
<organism evidence="13 14">
    <name type="scientific">Marinomonas pollencensis</name>
    <dbReference type="NCBI Taxonomy" id="491954"/>
    <lineage>
        <taxon>Bacteria</taxon>
        <taxon>Pseudomonadati</taxon>
        <taxon>Pseudomonadota</taxon>
        <taxon>Gammaproteobacteria</taxon>
        <taxon>Oceanospirillales</taxon>
        <taxon>Oceanospirillaceae</taxon>
        <taxon>Marinomonas</taxon>
    </lineage>
</organism>
<evidence type="ECO:0000256" key="1">
    <source>
        <dbReference type="ARBA" id="ARBA00006594"/>
    </source>
</evidence>
<dbReference type="Gene3D" id="3.90.220.20">
    <property type="entry name" value="DNA methylase specificity domains"/>
    <property type="match status" value="1"/>
</dbReference>
<protein>
    <recommendedName>
        <fullName evidence="3">site-specific DNA-methyltransferase (adenine-specific)</fullName>
        <ecNumber evidence="3">2.1.1.72</ecNumber>
    </recommendedName>
</protein>
<dbReference type="GO" id="GO:0005524">
    <property type="term" value="F:ATP binding"/>
    <property type="evidence" value="ECO:0007669"/>
    <property type="project" value="InterPro"/>
</dbReference>
<evidence type="ECO:0000259" key="10">
    <source>
        <dbReference type="Pfam" id="PF01420"/>
    </source>
</evidence>
<dbReference type="SUPFAM" id="SSF116734">
    <property type="entry name" value="DNA methylase specificity domain"/>
    <property type="match status" value="1"/>
</dbReference>
<dbReference type="InterPro" id="IPR011579">
    <property type="entry name" value="ATPase_dom"/>
</dbReference>
<evidence type="ECO:0000256" key="5">
    <source>
        <dbReference type="ARBA" id="ARBA00022679"/>
    </source>
</evidence>
<dbReference type="SUPFAM" id="SSF52540">
    <property type="entry name" value="P-loop containing nucleoside triphosphate hydrolases"/>
    <property type="match status" value="1"/>
</dbReference>
<gene>
    <name evidence="13" type="ORF">DFP81_102142</name>
</gene>
<keyword evidence="8" id="KW-0238">DNA-binding</keyword>
<dbReference type="GO" id="GO:0009307">
    <property type="term" value="P:DNA restriction-modification system"/>
    <property type="evidence" value="ECO:0007669"/>
    <property type="project" value="UniProtKB-KW"/>
</dbReference>
<feature type="domain" description="DNA methylase adenine-specific" evidence="12">
    <location>
        <begin position="134"/>
        <end position="445"/>
    </location>
</feature>
<dbReference type="GO" id="GO:0003677">
    <property type="term" value="F:DNA binding"/>
    <property type="evidence" value="ECO:0007669"/>
    <property type="project" value="UniProtKB-KW"/>
</dbReference>
<dbReference type="InterPro" id="IPR044946">
    <property type="entry name" value="Restrct_endonuc_typeI_TRD_sf"/>
</dbReference>
<feature type="domain" description="ATPase" evidence="11">
    <location>
        <begin position="902"/>
        <end position="1154"/>
    </location>
</feature>